<dbReference type="InterPro" id="IPR025508">
    <property type="entry name" value="DUF4395"/>
</dbReference>
<feature type="transmembrane region" description="Helical" evidence="1">
    <location>
        <begin position="84"/>
        <end position="103"/>
    </location>
</feature>
<feature type="domain" description="DUF4395" evidence="2">
    <location>
        <begin position="11"/>
        <end position="140"/>
    </location>
</feature>
<dbReference type="AlphaFoldDB" id="A0A561DVF4"/>
<keyword evidence="1" id="KW-0472">Membrane</keyword>
<comment type="caution">
    <text evidence="3">The sequence shown here is derived from an EMBL/GenBank/DDBJ whole genome shotgun (WGS) entry which is preliminary data.</text>
</comment>
<dbReference type="OrthoDB" id="345402at2"/>
<reference evidence="3 4" key="1">
    <citation type="submission" date="2019-06" db="EMBL/GenBank/DDBJ databases">
        <title>Sequencing the genomes of 1000 actinobacteria strains.</title>
        <authorList>
            <person name="Klenk H.-P."/>
        </authorList>
    </citation>
    <scope>NUCLEOTIDE SEQUENCE [LARGE SCALE GENOMIC DNA]</scope>
    <source>
        <strain evidence="3 4">DSM 19560</strain>
    </source>
</reference>
<accession>A0A561DVF4</accession>
<evidence type="ECO:0000313" key="3">
    <source>
        <dbReference type="EMBL" id="TWE07339.1"/>
    </source>
</evidence>
<sequence length="161" mass="16836">MRDLISFPNPVNEKAARTVAAVVAATAILTLATGWWWLLVPLAYGFIARALTGPKLSPLGALAMRVVGPRLGAPKLVPGPPKRFAQTIGAVFSTVAAIAALAFGWTTLAFVLIAILTVFALLESVVGFCAGCFAFAQLMRLGVIPPETCEACADIRLRSAA</sequence>
<dbReference type="RefSeq" id="WP_145230833.1">
    <property type="nucleotide sequence ID" value="NZ_VIVQ01000006.1"/>
</dbReference>
<name>A0A561DVF4_9MICO</name>
<gene>
    <name evidence="3" type="ORF">BKA23_3522</name>
</gene>
<dbReference type="EMBL" id="VIVQ01000006">
    <property type="protein sequence ID" value="TWE07339.1"/>
    <property type="molecule type" value="Genomic_DNA"/>
</dbReference>
<dbReference type="Pfam" id="PF14340">
    <property type="entry name" value="DUF4395"/>
    <property type="match status" value="1"/>
</dbReference>
<keyword evidence="4" id="KW-1185">Reference proteome</keyword>
<organism evidence="3 4">
    <name type="scientific">Rudaeicoccus suwonensis</name>
    <dbReference type="NCBI Taxonomy" id="657409"/>
    <lineage>
        <taxon>Bacteria</taxon>
        <taxon>Bacillati</taxon>
        <taxon>Actinomycetota</taxon>
        <taxon>Actinomycetes</taxon>
        <taxon>Micrococcales</taxon>
        <taxon>Dermacoccaceae</taxon>
        <taxon>Rudaeicoccus</taxon>
    </lineage>
</organism>
<feature type="transmembrane region" description="Helical" evidence="1">
    <location>
        <begin position="20"/>
        <end position="47"/>
    </location>
</feature>
<evidence type="ECO:0000259" key="2">
    <source>
        <dbReference type="Pfam" id="PF14340"/>
    </source>
</evidence>
<keyword evidence="1" id="KW-1133">Transmembrane helix</keyword>
<evidence type="ECO:0000256" key="1">
    <source>
        <dbReference type="SAM" id="Phobius"/>
    </source>
</evidence>
<evidence type="ECO:0000313" key="4">
    <source>
        <dbReference type="Proteomes" id="UP000318297"/>
    </source>
</evidence>
<feature type="transmembrane region" description="Helical" evidence="1">
    <location>
        <begin position="109"/>
        <end position="136"/>
    </location>
</feature>
<proteinExistence type="predicted"/>
<dbReference type="Proteomes" id="UP000318297">
    <property type="component" value="Unassembled WGS sequence"/>
</dbReference>
<keyword evidence="1" id="KW-0812">Transmembrane</keyword>
<protein>
    <submittedName>
        <fullName evidence="3">Uncharacterized protein DUF4395</fullName>
    </submittedName>
</protein>